<gene>
    <name evidence="1" type="ORF">NQ314_003762</name>
</gene>
<proteinExistence type="predicted"/>
<protein>
    <submittedName>
        <fullName evidence="1">Uncharacterized protein</fullName>
    </submittedName>
</protein>
<keyword evidence="2" id="KW-1185">Reference proteome</keyword>
<name>A0AAV8ZL63_9CUCU</name>
<dbReference type="EMBL" id="JANEYF010001093">
    <property type="protein sequence ID" value="KAJ8966054.1"/>
    <property type="molecule type" value="Genomic_DNA"/>
</dbReference>
<evidence type="ECO:0000313" key="2">
    <source>
        <dbReference type="Proteomes" id="UP001162156"/>
    </source>
</evidence>
<dbReference type="AlphaFoldDB" id="A0AAV8ZL63"/>
<accession>A0AAV8ZL63</accession>
<comment type="caution">
    <text evidence="1">The sequence shown here is derived from an EMBL/GenBank/DDBJ whole genome shotgun (WGS) entry which is preliminary data.</text>
</comment>
<sequence length="125" mass="14631">MLKKTEFIDIQLRPEYPVIHIPEDHNFPLPEIRELQDDPDITLHISNEPDGHGIPILDEIINNKPFQIIVERNPHHKLKITNQTYDGQTIKNVKIPLHSPDLVTELLRDHTDPSRINYYIFMIGT</sequence>
<evidence type="ECO:0000313" key="1">
    <source>
        <dbReference type="EMBL" id="KAJ8966054.1"/>
    </source>
</evidence>
<reference evidence="1" key="1">
    <citation type="journal article" date="2023" name="Insect Mol. Biol.">
        <title>Genome sequencing provides insights into the evolution of gene families encoding plant cell wall-degrading enzymes in longhorned beetles.</title>
        <authorList>
            <person name="Shin N.R."/>
            <person name="Okamura Y."/>
            <person name="Kirsch R."/>
            <person name="Pauchet Y."/>
        </authorList>
    </citation>
    <scope>NUCLEOTIDE SEQUENCE</scope>
    <source>
        <strain evidence="1">RBIC_L_NR</strain>
    </source>
</reference>
<organism evidence="1 2">
    <name type="scientific">Rhamnusium bicolor</name>
    <dbReference type="NCBI Taxonomy" id="1586634"/>
    <lineage>
        <taxon>Eukaryota</taxon>
        <taxon>Metazoa</taxon>
        <taxon>Ecdysozoa</taxon>
        <taxon>Arthropoda</taxon>
        <taxon>Hexapoda</taxon>
        <taxon>Insecta</taxon>
        <taxon>Pterygota</taxon>
        <taxon>Neoptera</taxon>
        <taxon>Endopterygota</taxon>
        <taxon>Coleoptera</taxon>
        <taxon>Polyphaga</taxon>
        <taxon>Cucujiformia</taxon>
        <taxon>Chrysomeloidea</taxon>
        <taxon>Cerambycidae</taxon>
        <taxon>Lepturinae</taxon>
        <taxon>Rhagiini</taxon>
        <taxon>Rhamnusium</taxon>
    </lineage>
</organism>
<dbReference type="Proteomes" id="UP001162156">
    <property type="component" value="Unassembled WGS sequence"/>
</dbReference>